<dbReference type="GO" id="GO:0005634">
    <property type="term" value="C:nucleus"/>
    <property type="evidence" value="ECO:0007669"/>
    <property type="project" value="UniProtKB-SubCell"/>
</dbReference>
<feature type="region of interest" description="Disordered" evidence="7">
    <location>
        <begin position="497"/>
        <end position="520"/>
    </location>
</feature>
<dbReference type="Proteomes" id="UP001454036">
    <property type="component" value="Unassembled WGS sequence"/>
</dbReference>
<dbReference type="Gene3D" id="1.10.10.60">
    <property type="entry name" value="Homeodomain-like"/>
    <property type="match status" value="2"/>
</dbReference>
<keyword evidence="4" id="KW-0238">DNA-binding</keyword>
<feature type="compositionally biased region" description="Polar residues" evidence="7">
    <location>
        <begin position="247"/>
        <end position="261"/>
    </location>
</feature>
<dbReference type="InterPro" id="IPR044822">
    <property type="entry name" value="Myb_DNA-bind_4"/>
</dbReference>
<dbReference type="CDD" id="cd12203">
    <property type="entry name" value="GT1"/>
    <property type="match status" value="2"/>
</dbReference>
<name>A0AAV3PCI3_LITER</name>
<dbReference type="FunFam" id="1.10.10.60:FF:000061">
    <property type="entry name" value="Trihelix transcription factor GT-2"/>
    <property type="match status" value="1"/>
</dbReference>
<comment type="caution">
    <text evidence="9">The sequence shown here is derived from an EMBL/GenBank/DDBJ whole genome shotgun (WGS) entry which is preliminary data.</text>
</comment>
<dbReference type="GO" id="GO:0003677">
    <property type="term" value="F:DNA binding"/>
    <property type="evidence" value="ECO:0007669"/>
    <property type="project" value="UniProtKB-KW"/>
</dbReference>
<evidence type="ECO:0000313" key="9">
    <source>
        <dbReference type="EMBL" id="GAA0147995.1"/>
    </source>
</evidence>
<keyword evidence="3" id="KW-0805">Transcription regulation</keyword>
<evidence type="ECO:0000256" key="1">
    <source>
        <dbReference type="ARBA" id="ARBA00004123"/>
    </source>
</evidence>
<gene>
    <name evidence="9" type="ORF">LIER_36631</name>
</gene>
<evidence type="ECO:0000256" key="2">
    <source>
        <dbReference type="ARBA" id="ARBA00022737"/>
    </source>
</evidence>
<dbReference type="PANTHER" id="PTHR21654">
    <property type="entry name" value="FI21293P1"/>
    <property type="match status" value="1"/>
</dbReference>
<feature type="domain" description="Myb-like" evidence="8">
    <location>
        <begin position="102"/>
        <end position="160"/>
    </location>
</feature>
<proteinExistence type="predicted"/>
<evidence type="ECO:0000256" key="4">
    <source>
        <dbReference type="ARBA" id="ARBA00023125"/>
    </source>
</evidence>
<accession>A0AAV3PCI3</accession>
<evidence type="ECO:0000256" key="5">
    <source>
        <dbReference type="ARBA" id="ARBA00023163"/>
    </source>
</evidence>
<dbReference type="PANTHER" id="PTHR21654:SF60">
    <property type="entry name" value="TRIHELIX TRANSCRIPTION FACTOR PTL"/>
    <property type="match status" value="1"/>
</dbReference>
<reference evidence="9 10" key="1">
    <citation type="submission" date="2024-01" db="EMBL/GenBank/DDBJ databases">
        <title>The complete chloroplast genome sequence of Lithospermum erythrorhizon: insights into the phylogenetic relationship among Boraginaceae species and the maternal lineages of purple gromwells.</title>
        <authorList>
            <person name="Okada T."/>
            <person name="Watanabe K."/>
        </authorList>
    </citation>
    <scope>NUCLEOTIDE SEQUENCE [LARGE SCALE GENOMIC DNA]</scope>
</reference>
<protein>
    <recommendedName>
        <fullName evidence="8">Myb-like domain-containing protein</fullName>
    </recommendedName>
</protein>
<dbReference type="PROSITE" id="PS50090">
    <property type="entry name" value="MYB_LIKE"/>
    <property type="match status" value="2"/>
</dbReference>
<keyword evidence="5" id="KW-0804">Transcription</keyword>
<evidence type="ECO:0000256" key="6">
    <source>
        <dbReference type="ARBA" id="ARBA00023242"/>
    </source>
</evidence>
<dbReference type="EMBL" id="BAABME010016918">
    <property type="protein sequence ID" value="GAA0147995.1"/>
    <property type="molecule type" value="Genomic_DNA"/>
</dbReference>
<dbReference type="AlphaFoldDB" id="A0AAV3PCI3"/>
<comment type="subcellular location">
    <subcellularLocation>
        <location evidence="1">Nucleus</location>
    </subcellularLocation>
</comment>
<feature type="region of interest" description="Disordered" evidence="7">
    <location>
        <begin position="237"/>
        <end position="287"/>
    </location>
</feature>
<keyword evidence="2" id="KW-0677">Repeat</keyword>
<dbReference type="InterPro" id="IPR001005">
    <property type="entry name" value="SANT/Myb"/>
</dbReference>
<evidence type="ECO:0000256" key="3">
    <source>
        <dbReference type="ARBA" id="ARBA00023015"/>
    </source>
</evidence>
<dbReference type="GO" id="GO:0006355">
    <property type="term" value="P:regulation of DNA-templated transcription"/>
    <property type="evidence" value="ECO:0007669"/>
    <property type="project" value="UniProtKB-ARBA"/>
</dbReference>
<keyword evidence="10" id="KW-1185">Reference proteome</keyword>
<keyword evidence="6" id="KW-0539">Nucleus</keyword>
<evidence type="ECO:0000313" key="10">
    <source>
        <dbReference type="Proteomes" id="UP001454036"/>
    </source>
</evidence>
<dbReference type="Pfam" id="PF13837">
    <property type="entry name" value="Myb_DNA-bind_4"/>
    <property type="match status" value="2"/>
</dbReference>
<evidence type="ECO:0000256" key="7">
    <source>
        <dbReference type="SAM" id="MobiDB-lite"/>
    </source>
</evidence>
<evidence type="ECO:0000259" key="8">
    <source>
        <dbReference type="PROSITE" id="PS50090"/>
    </source>
</evidence>
<feature type="domain" description="Myb-like" evidence="8">
    <location>
        <begin position="390"/>
        <end position="455"/>
    </location>
</feature>
<dbReference type="SMART" id="SM00717">
    <property type="entry name" value="SANT"/>
    <property type="match status" value="2"/>
</dbReference>
<feature type="compositionally biased region" description="Polar residues" evidence="7">
    <location>
        <begin position="500"/>
        <end position="510"/>
    </location>
</feature>
<organism evidence="9 10">
    <name type="scientific">Lithospermum erythrorhizon</name>
    <name type="common">Purple gromwell</name>
    <name type="synonym">Lithospermum officinale var. erythrorhizon</name>
    <dbReference type="NCBI Taxonomy" id="34254"/>
    <lineage>
        <taxon>Eukaryota</taxon>
        <taxon>Viridiplantae</taxon>
        <taxon>Streptophyta</taxon>
        <taxon>Embryophyta</taxon>
        <taxon>Tracheophyta</taxon>
        <taxon>Spermatophyta</taxon>
        <taxon>Magnoliopsida</taxon>
        <taxon>eudicotyledons</taxon>
        <taxon>Gunneridae</taxon>
        <taxon>Pentapetalae</taxon>
        <taxon>asterids</taxon>
        <taxon>lamiids</taxon>
        <taxon>Boraginales</taxon>
        <taxon>Boraginaceae</taxon>
        <taxon>Boraginoideae</taxon>
        <taxon>Lithospermeae</taxon>
        <taxon>Lithospermum</taxon>
    </lineage>
</organism>
<dbReference type="FunFam" id="1.10.10.60:FF:000342">
    <property type="entry name" value="trihelix transcription factor PTL-like"/>
    <property type="match status" value="1"/>
</dbReference>
<sequence>MDDEYGMASNLRQYMDGTPLFTIQPPPEMLSNHRSLAAMQQYESSVVLMSESRPAEFLSHGLHHDNLHSDSMANNNVICGGGFGGLLEVDGGGLGGDGGSARWPRQETLTLLEIRSRLDAKFKEANQKGHLWDEVSRIMYDEHGYQRSGKKCREKFENLYKYYKKTKEGKAGRQDGKHYRFFRQLEAIYGETNTTNKNNYTPTSTSDPHFMGTTSFPYNSNVVVISNINNNQELISHHHQASKHSQENSLSLSNSWDFETTSSEDSEHNHDNENSSSVGKRKKRSKRGWKTKIKDFIDAQMRKLMAKQEASLDKMMKAIEHKEQERMMREETWKKQEEERIEKEHKFWDKERAWIEARDSALMEALHKLTSKEIVLNDDASETITNLAIRGGGEDSNWQECEITRLLQLRSGMEPRFVQQVGCGEMVWEDIAAKMASFGYNRSPLVCKNKWESINDYLIKFQRKGKESSSASCGGYFQGNNDHSNCHQVGGGPYCDKNNETAPTTSSSRGGINDHGGGNSPPNCTTGLSINDNCFRYFLGDADNNLWENYGVKLCKADNSNNNNN</sequence>